<dbReference type="Proteomes" id="UP000567179">
    <property type="component" value="Unassembled WGS sequence"/>
</dbReference>
<dbReference type="PANTHER" id="PTHR34693">
    <property type="entry name" value="PROTEIN PAR32"/>
    <property type="match status" value="1"/>
</dbReference>
<dbReference type="Pfam" id="PF12223">
    <property type="entry name" value="DUF3602"/>
    <property type="match status" value="2"/>
</dbReference>
<evidence type="ECO:0000256" key="1">
    <source>
        <dbReference type="SAM" id="MobiDB-lite"/>
    </source>
</evidence>
<sequence>MLATQKPQEAYQAPSPTSPTSPYHEQTSSHSPSPSRSRSATRGRNTLGDKITALGAKLSRTLGHASVGEDLNDPSTAVATPDDSSSIYSNGEPKYTGRYTGRGSLSLTRQRTAESDVSGATAVVAGNGEHQSFLGVSAFRLFRLGGCFWALRSLSSIFWTSVGRGAHVGGQAGANGSDGGGWREKLRRCQKDGGEMFISSHATGSDKQEEIRTWSPFPPYLWLLLFLMRLPFLEVCWVKIDGACRPGSELFPACPAVNLALQAPTLSPLFFSFTLFTDRSVSRGREAYSTGRGGAGNIRQQSFKSPSPASPTGNPNARTGLGPDDFSVTRGREPAAFGRARGVSPGSNGVYSTGRGGAGNLRSPSREAGRAALNAGVAQDEQVIRDYVEKQIHDGVSYSTGRGGAGNITSRDRSKSQPRDAPLTTARAPHAAYNSQPQIFSTGRGGAGNIVQGDVAAAELLDGEERRRVALSGSNAAPSQVHSTGRGGGGNITAQPVPPVEHAYGFGAEQDRGRAGRGAFESHGRGGAGNIAVRGQTPAQTSRSRSRARD</sequence>
<feature type="compositionally biased region" description="Polar residues" evidence="1">
    <location>
        <begin position="73"/>
        <end position="89"/>
    </location>
</feature>
<feature type="compositionally biased region" description="Polar residues" evidence="1">
    <location>
        <begin position="472"/>
        <end position="483"/>
    </location>
</feature>
<evidence type="ECO:0000313" key="2">
    <source>
        <dbReference type="EMBL" id="KAF5323758.1"/>
    </source>
</evidence>
<dbReference type="AlphaFoldDB" id="A0A8H5F594"/>
<name>A0A8H5F594_9AGAR</name>
<feature type="compositionally biased region" description="Polar residues" evidence="1">
    <location>
        <begin position="298"/>
        <end position="317"/>
    </location>
</feature>
<dbReference type="InterPro" id="IPR053203">
    <property type="entry name" value="Cisplatin_resist-associated"/>
</dbReference>
<evidence type="ECO:0000313" key="3">
    <source>
        <dbReference type="Proteomes" id="UP000567179"/>
    </source>
</evidence>
<comment type="caution">
    <text evidence="2">The sequence shown here is derived from an EMBL/GenBank/DDBJ whole genome shotgun (WGS) entry which is preliminary data.</text>
</comment>
<reference evidence="2 3" key="1">
    <citation type="journal article" date="2020" name="ISME J.">
        <title>Uncovering the hidden diversity of litter-decomposition mechanisms in mushroom-forming fungi.</title>
        <authorList>
            <person name="Floudas D."/>
            <person name="Bentzer J."/>
            <person name="Ahren D."/>
            <person name="Johansson T."/>
            <person name="Persson P."/>
            <person name="Tunlid A."/>
        </authorList>
    </citation>
    <scope>NUCLEOTIDE SEQUENCE [LARGE SCALE GENOMIC DNA]</scope>
    <source>
        <strain evidence="2 3">CBS 101986</strain>
    </source>
</reference>
<feature type="compositionally biased region" description="Polar residues" evidence="1">
    <location>
        <begin position="14"/>
        <end position="26"/>
    </location>
</feature>
<feature type="region of interest" description="Disordered" evidence="1">
    <location>
        <begin position="286"/>
        <end position="377"/>
    </location>
</feature>
<feature type="compositionally biased region" description="Low complexity" evidence="1">
    <location>
        <begin position="28"/>
        <end position="38"/>
    </location>
</feature>
<protein>
    <submittedName>
        <fullName evidence="2">Uncharacterized protein</fullName>
    </submittedName>
</protein>
<feature type="region of interest" description="Disordered" evidence="1">
    <location>
        <begin position="65"/>
        <end position="103"/>
    </location>
</feature>
<organism evidence="2 3">
    <name type="scientific">Psilocybe cf. subviscida</name>
    <dbReference type="NCBI Taxonomy" id="2480587"/>
    <lineage>
        <taxon>Eukaryota</taxon>
        <taxon>Fungi</taxon>
        <taxon>Dikarya</taxon>
        <taxon>Basidiomycota</taxon>
        <taxon>Agaricomycotina</taxon>
        <taxon>Agaricomycetes</taxon>
        <taxon>Agaricomycetidae</taxon>
        <taxon>Agaricales</taxon>
        <taxon>Agaricineae</taxon>
        <taxon>Strophariaceae</taxon>
        <taxon>Psilocybe</taxon>
    </lineage>
</organism>
<dbReference type="InterPro" id="IPR022024">
    <property type="entry name" value="DUF3602"/>
</dbReference>
<keyword evidence="3" id="KW-1185">Reference proteome</keyword>
<dbReference type="OrthoDB" id="2537432at2759"/>
<feature type="compositionally biased region" description="Basic and acidic residues" evidence="1">
    <location>
        <begin position="509"/>
        <end position="524"/>
    </location>
</feature>
<feature type="region of interest" description="Disordered" evidence="1">
    <location>
        <begin position="1"/>
        <end position="45"/>
    </location>
</feature>
<feature type="region of interest" description="Disordered" evidence="1">
    <location>
        <begin position="469"/>
        <end position="550"/>
    </location>
</feature>
<gene>
    <name evidence="2" type="ORF">D9619_012853</name>
</gene>
<dbReference type="EMBL" id="JAACJJ010000017">
    <property type="protein sequence ID" value="KAF5323758.1"/>
    <property type="molecule type" value="Genomic_DNA"/>
</dbReference>
<feature type="region of interest" description="Disordered" evidence="1">
    <location>
        <begin position="395"/>
        <end position="440"/>
    </location>
</feature>
<proteinExistence type="predicted"/>
<dbReference type="PANTHER" id="PTHR34693:SF1">
    <property type="entry name" value="PROTEIN PAR32"/>
    <property type="match status" value="1"/>
</dbReference>
<accession>A0A8H5F594</accession>